<accession>A0A177AXE9</accession>
<comment type="caution">
    <text evidence="3">The sequence shown here is derived from an EMBL/GenBank/DDBJ whole genome shotgun (WGS) entry which is preliminary data.</text>
</comment>
<keyword evidence="4" id="KW-1185">Reference proteome</keyword>
<gene>
    <name evidence="3" type="ORF">A3Q56_05736</name>
</gene>
<protein>
    <submittedName>
        <fullName evidence="3">Uncharacterized protein</fullName>
    </submittedName>
</protein>
<feature type="chain" id="PRO_5008056771" evidence="2">
    <location>
        <begin position="20"/>
        <end position="335"/>
    </location>
</feature>
<evidence type="ECO:0000313" key="3">
    <source>
        <dbReference type="EMBL" id="OAF66540.1"/>
    </source>
</evidence>
<feature type="transmembrane region" description="Helical" evidence="1">
    <location>
        <begin position="276"/>
        <end position="298"/>
    </location>
</feature>
<evidence type="ECO:0000256" key="2">
    <source>
        <dbReference type="SAM" id="SignalP"/>
    </source>
</evidence>
<evidence type="ECO:0000313" key="4">
    <source>
        <dbReference type="Proteomes" id="UP000078046"/>
    </source>
</evidence>
<name>A0A177AXE9_9BILA</name>
<dbReference type="AlphaFoldDB" id="A0A177AXE9"/>
<evidence type="ECO:0000256" key="1">
    <source>
        <dbReference type="SAM" id="Phobius"/>
    </source>
</evidence>
<feature type="signal peptide" evidence="2">
    <location>
        <begin position="1"/>
        <end position="19"/>
    </location>
</feature>
<keyword evidence="1" id="KW-1133">Transmembrane helix</keyword>
<reference evidence="3 4" key="1">
    <citation type="submission" date="2016-04" db="EMBL/GenBank/DDBJ databases">
        <title>The genome of Intoshia linei affirms orthonectids as highly simplified spiralians.</title>
        <authorList>
            <person name="Mikhailov K.V."/>
            <person name="Slusarev G.S."/>
            <person name="Nikitin M.A."/>
            <person name="Logacheva M.D."/>
            <person name="Penin A."/>
            <person name="Aleoshin V."/>
            <person name="Panchin Y.V."/>
        </authorList>
    </citation>
    <scope>NUCLEOTIDE SEQUENCE [LARGE SCALE GENOMIC DNA]</scope>
    <source>
        <strain evidence="3">Intl2013</strain>
        <tissue evidence="3">Whole animal</tissue>
    </source>
</reference>
<keyword evidence="2" id="KW-0732">Signal</keyword>
<sequence length="335" mass="39449">MTLTNIAIVLIVMFATVCGTGNFHFDFISYHNENGRDINGSYCDYLSKCDLYSTVEIQTVDTIYQWDNSMDKYLSDSNVLVDNHQFTYNITLKEIPKVVNIVIYIYDYDERDDDDLVDIIEINYYNYSHVDIYHKAHISNDAEYIFLKFKIYYIENKKKKENFHQSNSKDNKRELIDKLDIINKNKINSLNMMIDKNIPKHNVSNFIDNNDTLNVKNEIMLKKNKFQSQIINKIRKNYRNINITTQRNDRIELKLREKMSEQSKRFANDYKALTDMMFISFCIALIGCGGALILILYAKIKKWKTVEKMSNKPNKNIFYISKIIHGTLKGIVSSK</sequence>
<keyword evidence="1" id="KW-0812">Transmembrane</keyword>
<keyword evidence="1" id="KW-0472">Membrane</keyword>
<organism evidence="3 4">
    <name type="scientific">Intoshia linei</name>
    <dbReference type="NCBI Taxonomy" id="1819745"/>
    <lineage>
        <taxon>Eukaryota</taxon>
        <taxon>Metazoa</taxon>
        <taxon>Spiralia</taxon>
        <taxon>Lophotrochozoa</taxon>
        <taxon>Mesozoa</taxon>
        <taxon>Orthonectida</taxon>
        <taxon>Rhopaluridae</taxon>
        <taxon>Intoshia</taxon>
    </lineage>
</organism>
<proteinExistence type="predicted"/>
<dbReference type="EMBL" id="LWCA01000900">
    <property type="protein sequence ID" value="OAF66540.1"/>
    <property type="molecule type" value="Genomic_DNA"/>
</dbReference>
<dbReference type="Proteomes" id="UP000078046">
    <property type="component" value="Unassembled WGS sequence"/>
</dbReference>